<sequence length="103" mass="11960">MQSMLNLRATHGVPLCLSGITHPLTLPKEMADHDRRRKAMKRQRLRARRGGGMHANQQKGIHRYNFESDFLEIKVEEYDYGDLDDLILHDLFHTYLDLTAKAA</sequence>
<dbReference type="EMBL" id="KN657855">
    <property type="protein sequence ID" value="KHN21431.1"/>
    <property type="molecule type" value="Genomic_DNA"/>
</dbReference>
<keyword evidence="3" id="KW-1185">Reference proteome</keyword>
<dbReference type="Gramene" id="XM_028330941.1">
    <property type="protein sequence ID" value="XP_028186742.1"/>
    <property type="gene ID" value="LOC114373478"/>
</dbReference>
<accession>A0A0B2QIX8</accession>
<evidence type="ECO:0000313" key="2">
    <source>
        <dbReference type="EMBL" id="RZB80042.1"/>
    </source>
</evidence>
<proteinExistence type="predicted"/>
<organism evidence="1">
    <name type="scientific">Glycine soja</name>
    <name type="common">Wild soybean</name>
    <dbReference type="NCBI Taxonomy" id="3848"/>
    <lineage>
        <taxon>Eukaryota</taxon>
        <taxon>Viridiplantae</taxon>
        <taxon>Streptophyta</taxon>
        <taxon>Embryophyta</taxon>
        <taxon>Tracheophyta</taxon>
        <taxon>Spermatophyta</taxon>
        <taxon>Magnoliopsida</taxon>
        <taxon>eudicotyledons</taxon>
        <taxon>Gunneridae</taxon>
        <taxon>Pentapetalae</taxon>
        <taxon>rosids</taxon>
        <taxon>fabids</taxon>
        <taxon>Fabales</taxon>
        <taxon>Fabaceae</taxon>
        <taxon>Papilionoideae</taxon>
        <taxon>50 kb inversion clade</taxon>
        <taxon>NPAAA clade</taxon>
        <taxon>indigoferoid/millettioid clade</taxon>
        <taxon>Phaseoleae</taxon>
        <taxon>Glycine</taxon>
        <taxon>Glycine subgen. Soja</taxon>
    </lineage>
</organism>
<gene>
    <name evidence="2" type="ORF">D0Y65_029981</name>
    <name evidence="1" type="ORF">glysoja_050350</name>
</gene>
<dbReference type="Proteomes" id="UP000289340">
    <property type="component" value="Chromosome 11"/>
</dbReference>
<name>A0A0B2QIX8_GLYSO</name>
<reference evidence="1" key="1">
    <citation type="submission" date="2014-07" db="EMBL/GenBank/DDBJ databases">
        <title>Identification of a novel salt tolerance gene in wild soybean by whole-genome sequencing.</title>
        <authorList>
            <person name="Lam H.-M."/>
            <person name="Qi X."/>
            <person name="Li M.-W."/>
            <person name="Liu X."/>
            <person name="Xie M."/>
            <person name="Ni M."/>
            <person name="Xu X."/>
        </authorList>
    </citation>
    <scope>NUCLEOTIDE SEQUENCE [LARGE SCALE GENOMIC DNA]</scope>
    <source>
        <tissue evidence="1">Root</tissue>
    </source>
</reference>
<dbReference type="AlphaFoldDB" id="A0A0B2QIX8"/>
<dbReference type="Proteomes" id="UP000053555">
    <property type="component" value="Unassembled WGS sequence"/>
</dbReference>
<evidence type="ECO:0000313" key="1">
    <source>
        <dbReference type="EMBL" id="KHN21431.1"/>
    </source>
</evidence>
<dbReference type="EMBL" id="QZWG01000011">
    <property type="protein sequence ID" value="RZB80042.1"/>
    <property type="molecule type" value="Genomic_DNA"/>
</dbReference>
<protein>
    <submittedName>
        <fullName evidence="1">Uncharacterized protein</fullName>
    </submittedName>
</protein>
<reference evidence="2 3" key="2">
    <citation type="submission" date="2018-09" db="EMBL/GenBank/DDBJ databases">
        <title>A high-quality reference genome of wild soybean provides a powerful tool to mine soybean genomes.</title>
        <authorList>
            <person name="Xie M."/>
            <person name="Chung C.Y.L."/>
            <person name="Li M.-W."/>
            <person name="Wong F.-L."/>
            <person name="Chan T.-F."/>
            <person name="Lam H.-M."/>
        </authorList>
    </citation>
    <scope>NUCLEOTIDE SEQUENCE [LARGE SCALE GENOMIC DNA]</scope>
    <source>
        <strain evidence="3">cv. W05</strain>
        <tissue evidence="2">Hypocotyl of etiolated seedlings</tissue>
    </source>
</reference>
<evidence type="ECO:0000313" key="3">
    <source>
        <dbReference type="Proteomes" id="UP000289340"/>
    </source>
</evidence>